<dbReference type="Proteomes" id="UP000054350">
    <property type="component" value="Unassembled WGS sequence"/>
</dbReference>
<dbReference type="EMBL" id="GG745339">
    <property type="protein sequence ID" value="KNE62272.1"/>
    <property type="molecule type" value="Genomic_DNA"/>
</dbReference>
<gene>
    <name evidence="1" type="ORF">AMAG_07505</name>
</gene>
<reference evidence="1 2" key="1">
    <citation type="submission" date="2009-11" db="EMBL/GenBank/DDBJ databases">
        <title>Annotation of Allomyces macrogynus ATCC 38327.</title>
        <authorList>
            <consortium name="The Broad Institute Genome Sequencing Platform"/>
            <person name="Russ C."/>
            <person name="Cuomo C."/>
            <person name="Burger G."/>
            <person name="Gray M.W."/>
            <person name="Holland P.W.H."/>
            <person name="King N."/>
            <person name="Lang F.B.F."/>
            <person name="Roger A.J."/>
            <person name="Ruiz-Trillo I."/>
            <person name="Young S.K."/>
            <person name="Zeng Q."/>
            <person name="Gargeya S."/>
            <person name="Fitzgerald M."/>
            <person name="Haas B."/>
            <person name="Abouelleil A."/>
            <person name="Alvarado L."/>
            <person name="Arachchi H.M."/>
            <person name="Berlin A."/>
            <person name="Chapman S.B."/>
            <person name="Gearin G."/>
            <person name="Goldberg J."/>
            <person name="Griggs A."/>
            <person name="Gujja S."/>
            <person name="Hansen M."/>
            <person name="Heiman D."/>
            <person name="Howarth C."/>
            <person name="Larimer J."/>
            <person name="Lui A."/>
            <person name="MacDonald P.J.P."/>
            <person name="McCowen C."/>
            <person name="Montmayeur A."/>
            <person name="Murphy C."/>
            <person name="Neiman D."/>
            <person name="Pearson M."/>
            <person name="Priest M."/>
            <person name="Roberts A."/>
            <person name="Saif S."/>
            <person name="Shea T."/>
            <person name="Sisk P."/>
            <person name="Stolte C."/>
            <person name="Sykes S."/>
            <person name="Wortman J."/>
            <person name="Nusbaum C."/>
            <person name="Birren B."/>
        </authorList>
    </citation>
    <scope>NUCLEOTIDE SEQUENCE [LARGE SCALE GENOMIC DNA]</scope>
    <source>
        <strain evidence="1 2">ATCC 38327</strain>
    </source>
</reference>
<dbReference type="VEuPathDB" id="FungiDB:AMAG_07505"/>
<dbReference type="AlphaFoldDB" id="A0A0L0SIH5"/>
<evidence type="ECO:0000313" key="1">
    <source>
        <dbReference type="EMBL" id="KNE62272.1"/>
    </source>
</evidence>
<proteinExistence type="predicted"/>
<keyword evidence="2" id="KW-1185">Reference proteome</keyword>
<organism evidence="1 2">
    <name type="scientific">Allomyces macrogynus (strain ATCC 38327)</name>
    <name type="common">Allomyces javanicus var. macrogynus</name>
    <dbReference type="NCBI Taxonomy" id="578462"/>
    <lineage>
        <taxon>Eukaryota</taxon>
        <taxon>Fungi</taxon>
        <taxon>Fungi incertae sedis</taxon>
        <taxon>Blastocladiomycota</taxon>
        <taxon>Blastocladiomycetes</taxon>
        <taxon>Blastocladiales</taxon>
        <taxon>Blastocladiaceae</taxon>
        <taxon>Allomyces</taxon>
    </lineage>
</organism>
<name>A0A0L0SIH5_ALLM3</name>
<evidence type="ECO:0000313" key="2">
    <source>
        <dbReference type="Proteomes" id="UP000054350"/>
    </source>
</evidence>
<protein>
    <submittedName>
        <fullName evidence="1">Uncharacterized protein</fullName>
    </submittedName>
</protein>
<sequence>MRRYSISGSCSRCGRTEPHRMQFPGTGKRDCRVHSSISARVASRSSSSPICAKSRSTLSRTVSRCGCTRGAKTMCCTGQVGYAFLPDGIYGGDGALGNGSDYRKEDGKLVKFFFLVELCNELEPDLVAPAGMRRAFLSQSTLMRRSIVAIVQAGRARSHTHDNGLDMASIASAEIHSPIIMSPTPPDERIECTRVGQHIL</sequence>
<accession>A0A0L0SIH5</accession>
<reference evidence="2" key="2">
    <citation type="submission" date="2009-11" db="EMBL/GenBank/DDBJ databases">
        <title>The Genome Sequence of Allomyces macrogynus strain ATCC 38327.</title>
        <authorList>
            <consortium name="The Broad Institute Genome Sequencing Platform"/>
            <person name="Russ C."/>
            <person name="Cuomo C."/>
            <person name="Shea T."/>
            <person name="Young S.K."/>
            <person name="Zeng Q."/>
            <person name="Koehrsen M."/>
            <person name="Haas B."/>
            <person name="Borodovsky M."/>
            <person name="Guigo R."/>
            <person name="Alvarado L."/>
            <person name="Berlin A."/>
            <person name="Borenstein D."/>
            <person name="Chen Z."/>
            <person name="Engels R."/>
            <person name="Freedman E."/>
            <person name="Gellesch M."/>
            <person name="Goldberg J."/>
            <person name="Griggs A."/>
            <person name="Gujja S."/>
            <person name="Heiman D."/>
            <person name="Hepburn T."/>
            <person name="Howarth C."/>
            <person name="Jen D."/>
            <person name="Larson L."/>
            <person name="Lewis B."/>
            <person name="Mehta T."/>
            <person name="Park D."/>
            <person name="Pearson M."/>
            <person name="Roberts A."/>
            <person name="Saif S."/>
            <person name="Shenoy N."/>
            <person name="Sisk P."/>
            <person name="Stolte C."/>
            <person name="Sykes S."/>
            <person name="Walk T."/>
            <person name="White J."/>
            <person name="Yandava C."/>
            <person name="Burger G."/>
            <person name="Gray M.W."/>
            <person name="Holland P.W.H."/>
            <person name="King N."/>
            <person name="Lang F.B.F."/>
            <person name="Roger A.J."/>
            <person name="Ruiz-Trillo I."/>
            <person name="Lander E."/>
            <person name="Nusbaum C."/>
        </authorList>
    </citation>
    <scope>NUCLEOTIDE SEQUENCE [LARGE SCALE GENOMIC DNA]</scope>
    <source>
        <strain evidence="2">ATCC 38327</strain>
    </source>
</reference>